<dbReference type="OrthoDB" id="9814495at2"/>
<keyword evidence="3" id="KW-0238">DNA-binding</keyword>
<dbReference type="PANTHER" id="PTHR43214:SF41">
    <property type="entry name" value="NITRATE_NITRITE RESPONSE REGULATOR PROTEIN NARP"/>
    <property type="match status" value="1"/>
</dbReference>
<name>A0A1I4EN07_9HYPH</name>
<dbReference type="SUPFAM" id="SSF52172">
    <property type="entry name" value="CheY-like"/>
    <property type="match status" value="1"/>
</dbReference>
<dbReference type="PRINTS" id="PR00038">
    <property type="entry name" value="HTHLUXR"/>
</dbReference>
<dbReference type="SUPFAM" id="SSF46894">
    <property type="entry name" value="C-terminal effector domain of the bipartite response regulators"/>
    <property type="match status" value="1"/>
</dbReference>
<dbReference type="Pfam" id="PF00196">
    <property type="entry name" value="GerE"/>
    <property type="match status" value="1"/>
</dbReference>
<keyword evidence="1 5" id="KW-0597">Phosphoprotein</keyword>
<dbReference type="CDD" id="cd17535">
    <property type="entry name" value="REC_NarL-like"/>
    <property type="match status" value="1"/>
</dbReference>
<evidence type="ECO:0000256" key="4">
    <source>
        <dbReference type="ARBA" id="ARBA00023163"/>
    </source>
</evidence>
<keyword evidence="4" id="KW-0804">Transcription</keyword>
<dbReference type="PROSITE" id="PS50043">
    <property type="entry name" value="HTH_LUXR_2"/>
    <property type="match status" value="1"/>
</dbReference>
<dbReference type="GO" id="GO:0000160">
    <property type="term" value="P:phosphorelay signal transduction system"/>
    <property type="evidence" value="ECO:0007669"/>
    <property type="project" value="InterPro"/>
</dbReference>
<dbReference type="GO" id="GO:0003677">
    <property type="term" value="F:DNA binding"/>
    <property type="evidence" value="ECO:0007669"/>
    <property type="project" value="UniProtKB-KW"/>
</dbReference>
<dbReference type="InterPro" id="IPR039420">
    <property type="entry name" value="WalR-like"/>
</dbReference>
<dbReference type="InterPro" id="IPR058245">
    <property type="entry name" value="NreC/VraR/RcsB-like_REC"/>
</dbReference>
<dbReference type="GO" id="GO:0006355">
    <property type="term" value="P:regulation of DNA-templated transcription"/>
    <property type="evidence" value="ECO:0007669"/>
    <property type="project" value="InterPro"/>
</dbReference>
<organism evidence="8 9">
    <name type="scientific">Neomesorhizobium albiziae</name>
    <dbReference type="NCBI Taxonomy" id="335020"/>
    <lineage>
        <taxon>Bacteria</taxon>
        <taxon>Pseudomonadati</taxon>
        <taxon>Pseudomonadota</taxon>
        <taxon>Alphaproteobacteria</taxon>
        <taxon>Hyphomicrobiales</taxon>
        <taxon>Phyllobacteriaceae</taxon>
        <taxon>Neomesorhizobium</taxon>
    </lineage>
</organism>
<protein>
    <submittedName>
        <fullName evidence="8">Two component transcriptional regulator, LuxR family</fullName>
    </submittedName>
</protein>
<dbReference type="InterPro" id="IPR016032">
    <property type="entry name" value="Sig_transdc_resp-reg_C-effctor"/>
</dbReference>
<evidence type="ECO:0000256" key="1">
    <source>
        <dbReference type="ARBA" id="ARBA00022553"/>
    </source>
</evidence>
<dbReference type="PANTHER" id="PTHR43214">
    <property type="entry name" value="TWO-COMPONENT RESPONSE REGULATOR"/>
    <property type="match status" value="1"/>
</dbReference>
<keyword evidence="2" id="KW-0805">Transcription regulation</keyword>
<proteinExistence type="predicted"/>
<dbReference type="Gene3D" id="3.40.50.2300">
    <property type="match status" value="1"/>
</dbReference>
<dbReference type="SMART" id="SM00421">
    <property type="entry name" value="HTH_LUXR"/>
    <property type="match status" value="1"/>
</dbReference>
<dbReference type="CDD" id="cd06170">
    <property type="entry name" value="LuxR_C_like"/>
    <property type="match status" value="1"/>
</dbReference>
<accession>A0A1I4EN07</accession>
<keyword evidence="9" id="KW-1185">Reference proteome</keyword>
<sequence length="215" mass="23164">MTASIKLAVVDDHPLFREGVTRALSEIGGFEVVGEGSTREDALRITERHRPDVVLMDISMPGGGLSAIPLILERYPDQKIVMLTISEARDDIITALNSGARGYVLKGVGARALAEILRTVASGEKYVSPTLSARLLTDLAAKSASSAKAGTLADLTSREREILTLVATGLSNKQVALQLNLHEKTVKHHLTRVFVKLNVSNRMEAAIALRDADSR</sequence>
<dbReference type="Proteomes" id="UP000323300">
    <property type="component" value="Unassembled WGS sequence"/>
</dbReference>
<evidence type="ECO:0000256" key="2">
    <source>
        <dbReference type="ARBA" id="ARBA00023015"/>
    </source>
</evidence>
<dbReference type="PROSITE" id="PS00622">
    <property type="entry name" value="HTH_LUXR_1"/>
    <property type="match status" value="1"/>
</dbReference>
<evidence type="ECO:0000313" key="9">
    <source>
        <dbReference type="Proteomes" id="UP000323300"/>
    </source>
</evidence>
<evidence type="ECO:0000259" key="7">
    <source>
        <dbReference type="PROSITE" id="PS50110"/>
    </source>
</evidence>
<dbReference type="InterPro" id="IPR011006">
    <property type="entry name" value="CheY-like_superfamily"/>
</dbReference>
<dbReference type="EMBL" id="FOSL01000028">
    <property type="protein sequence ID" value="SFL06583.1"/>
    <property type="molecule type" value="Genomic_DNA"/>
</dbReference>
<feature type="modified residue" description="4-aspartylphosphate" evidence="5">
    <location>
        <position position="57"/>
    </location>
</feature>
<evidence type="ECO:0000313" key="8">
    <source>
        <dbReference type="EMBL" id="SFL06583.1"/>
    </source>
</evidence>
<feature type="domain" description="Response regulatory" evidence="7">
    <location>
        <begin position="6"/>
        <end position="121"/>
    </location>
</feature>
<gene>
    <name evidence="8" type="ORF">SAMN04488498_1285</name>
</gene>
<reference evidence="8 9" key="1">
    <citation type="submission" date="2016-10" db="EMBL/GenBank/DDBJ databases">
        <authorList>
            <person name="Varghese N."/>
            <person name="Submissions S."/>
        </authorList>
    </citation>
    <scope>NUCLEOTIDE SEQUENCE [LARGE SCALE GENOMIC DNA]</scope>
    <source>
        <strain evidence="8 9">DSM 21822</strain>
    </source>
</reference>
<dbReference type="PROSITE" id="PS50110">
    <property type="entry name" value="RESPONSE_REGULATORY"/>
    <property type="match status" value="1"/>
</dbReference>
<dbReference type="RefSeq" id="WP_149763360.1">
    <property type="nucleotide sequence ID" value="NZ_BSPE01000024.1"/>
</dbReference>
<evidence type="ECO:0000259" key="6">
    <source>
        <dbReference type="PROSITE" id="PS50043"/>
    </source>
</evidence>
<dbReference type="InterPro" id="IPR000792">
    <property type="entry name" value="Tscrpt_reg_LuxR_C"/>
</dbReference>
<feature type="domain" description="HTH luxR-type" evidence="6">
    <location>
        <begin position="148"/>
        <end position="213"/>
    </location>
</feature>
<dbReference type="Pfam" id="PF00072">
    <property type="entry name" value="Response_reg"/>
    <property type="match status" value="1"/>
</dbReference>
<evidence type="ECO:0000256" key="5">
    <source>
        <dbReference type="PROSITE-ProRule" id="PRU00169"/>
    </source>
</evidence>
<dbReference type="SMART" id="SM00448">
    <property type="entry name" value="REC"/>
    <property type="match status" value="1"/>
</dbReference>
<evidence type="ECO:0000256" key="3">
    <source>
        <dbReference type="ARBA" id="ARBA00023125"/>
    </source>
</evidence>
<dbReference type="AlphaFoldDB" id="A0A1I4EN07"/>
<dbReference type="InterPro" id="IPR001789">
    <property type="entry name" value="Sig_transdc_resp-reg_receiver"/>
</dbReference>